<sequence>MGDQNFMDVITGGERYHRDLAESIQEHLALLLNNRKGMTAHLPDFGLPDIHYVYYSLPQSLENLGSEIKRTIEKFEPRLKRVEVRLQDTSHETFRATYRVTGEIKENGRVSKLTFHTDVLRDGSAETAVVNPYDYHR</sequence>
<dbReference type="InterPro" id="IPR053176">
    <property type="entry name" value="T6SS_TssE1-like"/>
</dbReference>
<dbReference type="SUPFAM" id="SSF160719">
    <property type="entry name" value="gpW/gp25-like"/>
    <property type="match status" value="1"/>
</dbReference>
<dbReference type="NCBIfam" id="TIGR03357">
    <property type="entry name" value="VI_zyme"/>
    <property type="match status" value="1"/>
</dbReference>
<keyword evidence="3" id="KW-1185">Reference proteome</keyword>
<proteinExistence type="predicted"/>
<evidence type="ECO:0000259" key="1">
    <source>
        <dbReference type="Pfam" id="PF04965"/>
    </source>
</evidence>
<dbReference type="RefSeq" id="WP_237383479.1">
    <property type="nucleotide sequence ID" value="NZ_CP071793.1"/>
</dbReference>
<protein>
    <submittedName>
        <fullName evidence="2">Type VI secretion system baseplate subunit TssE</fullName>
    </submittedName>
</protein>
<dbReference type="PANTHER" id="PTHR38595:SF2">
    <property type="entry name" value="TYPE VI SECRETION SYSTEM BASEPLATE SUBUNIT TSSE"/>
    <property type="match status" value="1"/>
</dbReference>
<dbReference type="InterPro" id="IPR007048">
    <property type="entry name" value="IraD/Gp25-like"/>
</dbReference>
<dbReference type="Pfam" id="PF04965">
    <property type="entry name" value="GPW_gp25"/>
    <property type="match status" value="1"/>
</dbReference>
<dbReference type="PANTHER" id="PTHR38595">
    <property type="entry name" value="CYTOPLASMIC PROTEIN-RELATED"/>
    <property type="match status" value="1"/>
</dbReference>
<dbReference type="Gene3D" id="3.10.450.40">
    <property type="match status" value="1"/>
</dbReference>
<dbReference type="InterPro" id="IPR017737">
    <property type="entry name" value="TssE1-like"/>
</dbReference>
<evidence type="ECO:0000313" key="2">
    <source>
        <dbReference type="EMBL" id="QTD53376.1"/>
    </source>
</evidence>
<name>A0A8A4TTS9_SULCO</name>
<accession>A0A8A4TTS9</accession>
<dbReference type="Proteomes" id="UP000663929">
    <property type="component" value="Chromosome"/>
</dbReference>
<dbReference type="KEGG" id="scor:J3U87_13055"/>
<feature type="domain" description="IraD/Gp25-like" evidence="1">
    <location>
        <begin position="19"/>
        <end position="105"/>
    </location>
</feature>
<reference evidence="2" key="1">
    <citation type="submission" date="2021-03" db="EMBL/GenBank/DDBJ databases">
        <title>Acanthopleuribacteraceae sp. M133.</title>
        <authorList>
            <person name="Wang G."/>
        </authorList>
    </citation>
    <scope>NUCLEOTIDE SEQUENCE</scope>
    <source>
        <strain evidence="2">M133</strain>
    </source>
</reference>
<gene>
    <name evidence="2" type="primary">tssE</name>
    <name evidence="2" type="ORF">J3U87_13055</name>
</gene>
<evidence type="ECO:0000313" key="3">
    <source>
        <dbReference type="Proteomes" id="UP000663929"/>
    </source>
</evidence>
<dbReference type="EMBL" id="CP071793">
    <property type="protein sequence ID" value="QTD53376.1"/>
    <property type="molecule type" value="Genomic_DNA"/>
</dbReference>
<organism evidence="2 3">
    <name type="scientific">Sulfidibacter corallicola</name>
    <dbReference type="NCBI Taxonomy" id="2818388"/>
    <lineage>
        <taxon>Bacteria</taxon>
        <taxon>Pseudomonadati</taxon>
        <taxon>Acidobacteriota</taxon>
        <taxon>Holophagae</taxon>
        <taxon>Acanthopleuribacterales</taxon>
        <taxon>Acanthopleuribacteraceae</taxon>
        <taxon>Sulfidibacter</taxon>
    </lineage>
</organism>
<dbReference type="AlphaFoldDB" id="A0A8A4TTS9"/>